<dbReference type="EC" id="3.5.3.1" evidence="5"/>
<dbReference type="SUPFAM" id="SSF52768">
    <property type="entry name" value="Arginase/deacetylase"/>
    <property type="match status" value="1"/>
</dbReference>
<sequence length="283" mass="31847">MKTIRLLYPDYISGGLPTYYLGANLLQHILPVNDKQKLVKVEIAPPDNKEKTIRNGLFAESEVLEGINNAQNKIAEEKPDRIITIGGNCIVSLAPFDYLHGLYENIGIIWIDAHPDISTVNDGYPNAHAMVLGSLLGYGAPQLSALMQNQTFRPDEILYIGLQGLHSYQRKFLNDVGVEYQVQENAFISDNEIKAFMKRFDQILIHFDIDVLDEHFFHSTYFANPELSGDGSGGGKMTMEKLFEVLKLITENSDVVGFTVAEYLPFDEHNLQKMFSGIPLFTE</sequence>
<dbReference type="RefSeq" id="WP_050639941.1">
    <property type="nucleotide sequence ID" value="NZ_CABKUE010000007.1"/>
</dbReference>
<dbReference type="PANTHER" id="PTHR43782">
    <property type="entry name" value="ARGINASE"/>
    <property type="match status" value="1"/>
</dbReference>
<organism evidence="5 6">
    <name type="scientific">Faecalicatena contorta</name>
    <dbReference type="NCBI Taxonomy" id="39482"/>
    <lineage>
        <taxon>Bacteria</taxon>
        <taxon>Bacillati</taxon>
        <taxon>Bacillota</taxon>
        <taxon>Clostridia</taxon>
        <taxon>Lachnospirales</taxon>
        <taxon>Lachnospiraceae</taxon>
        <taxon>Faecalicatena</taxon>
    </lineage>
</organism>
<comment type="similarity">
    <text evidence="4">Belongs to the arginase family.</text>
</comment>
<dbReference type="GO" id="GO:0004053">
    <property type="term" value="F:arginase activity"/>
    <property type="evidence" value="ECO:0007669"/>
    <property type="project" value="UniProtKB-EC"/>
</dbReference>
<dbReference type="PANTHER" id="PTHR43782:SF3">
    <property type="entry name" value="ARGINASE"/>
    <property type="match status" value="1"/>
</dbReference>
<evidence type="ECO:0000256" key="3">
    <source>
        <dbReference type="ARBA" id="ARBA00023211"/>
    </source>
</evidence>
<keyword evidence="2 5" id="KW-0378">Hydrolase</keyword>
<keyword evidence="3" id="KW-0464">Manganese</keyword>
<dbReference type="Proteomes" id="UP000095544">
    <property type="component" value="Unassembled WGS sequence"/>
</dbReference>
<evidence type="ECO:0000256" key="4">
    <source>
        <dbReference type="PROSITE-ProRule" id="PRU00742"/>
    </source>
</evidence>
<dbReference type="Pfam" id="PF00491">
    <property type="entry name" value="Arginase"/>
    <property type="match status" value="1"/>
</dbReference>
<evidence type="ECO:0000256" key="1">
    <source>
        <dbReference type="ARBA" id="ARBA00022723"/>
    </source>
</evidence>
<gene>
    <name evidence="5" type="primary">rocF</name>
    <name evidence="5" type="ORF">ERS852491_04019</name>
</gene>
<dbReference type="AlphaFoldDB" id="A0A174JVW5"/>
<dbReference type="EMBL" id="CYZU01000050">
    <property type="protein sequence ID" value="CUP01917.1"/>
    <property type="molecule type" value="Genomic_DNA"/>
</dbReference>
<name>A0A174JVW5_9FIRM</name>
<dbReference type="PROSITE" id="PS51409">
    <property type="entry name" value="ARGINASE_2"/>
    <property type="match status" value="1"/>
</dbReference>
<accession>A0A174JVW5</accession>
<protein>
    <submittedName>
        <fullName evidence="5">Arginase</fullName>
        <ecNumber evidence="5">3.5.3.1</ecNumber>
    </submittedName>
</protein>
<dbReference type="CDD" id="cd09999">
    <property type="entry name" value="Arginase-like_1"/>
    <property type="match status" value="1"/>
</dbReference>
<dbReference type="STRING" id="39482.ERS852491_04019"/>
<keyword evidence="1" id="KW-0479">Metal-binding</keyword>
<dbReference type="OrthoDB" id="9788689at2"/>
<dbReference type="GO" id="GO:0005829">
    <property type="term" value="C:cytosol"/>
    <property type="evidence" value="ECO:0007669"/>
    <property type="project" value="TreeGrafter"/>
</dbReference>
<proteinExistence type="inferred from homology"/>
<evidence type="ECO:0000313" key="6">
    <source>
        <dbReference type="Proteomes" id="UP000095544"/>
    </source>
</evidence>
<reference evidence="5 6" key="1">
    <citation type="submission" date="2015-09" db="EMBL/GenBank/DDBJ databases">
        <authorList>
            <consortium name="Pathogen Informatics"/>
        </authorList>
    </citation>
    <scope>NUCLEOTIDE SEQUENCE [LARGE SCALE GENOMIC DNA]</scope>
    <source>
        <strain evidence="5 6">2789STDY5834876</strain>
    </source>
</reference>
<dbReference type="InterPro" id="IPR006035">
    <property type="entry name" value="Ureohydrolase"/>
</dbReference>
<dbReference type="InterPro" id="IPR023696">
    <property type="entry name" value="Ureohydrolase_dom_sf"/>
</dbReference>
<evidence type="ECO:0000313" key="5">
    <source>
        <dbReference type="EMBL" id="CUP01917.1"/>
    </source>
</evidence>
<dbReference type="Gene3D" id="3.40.800.10">
    <property type="entry name" value="Ureohydrolase domain"/>
    <property type="match status" value="1"/>
</dbReference>
<evidence type="ECO:0000256" key="2">
    <source>
        <dbReference type="ARBA" id="ARBA00022801"/>
    </source>
</evidence>
<dbReference type="GO" id="GO:0030145">
    <property type="term" value="F:manganese ion binding"/>
    <property type="evidence" value="ECO:0007669"/>
    <property type="project" value="TreeGrafter"/>
</dbReference>